<dbReference type="Gene3D" id="3.50.50.60">
    <property type="entry name" value="FAD/NAD(P)-binding domain"/>
    <property type="match status" value="3"/>
</dbReference>
<comment type="similarity">
    <text evidence="2">Belongs to the GMC oxidoreductase family.</text>
</comment>
<evidence type="ECO:0000313" key="8">
    <source>
        <dbReference type="EMBL" id="STZ59943.1"/>
    </source>
</evidence>
<dbReference type="PANTHER" id="PTHR42784">
    <property type="entry name" value="PYRANOSE 2-OXIDASE"/>
    <property type="match status" value="1"/>
</dbReference>
<dbReference type="OrthoDB" id="9798604at2"/>
<evidence type="ECO:0000256" key="3">
    <source>
        <dbReference type="ARBA" id="ARBA00022630"/>
    </source>
</evidence>
<dbReference type="GO" id="GO:0016614">
    <property type="term" value="F:oxidoreductase activity, acting on CH-OH group of donors"/>
    <property type="evidence" value="ECO:0007669"/>
    <property type="project" value="InterPro"/>
</dbReference>
<dbReference type="AlphaFoldDB" id="A0A378TJH4"/>
<evidence type="ECO:0000256" key="4">
    <source>
        <dbReference type="ARBA" id="ARBA00022827"/>
    </source>
</evidence>
<keyword evidence="5" id="KW-0560">Oxidoreductase</keyword>
<evidence type="ECO:0000259" key="7">
    <source>
        <dbReference type="Pfam" id="PF05199"/>
    </source>
</evidence>
<keyword evidence="4" id="KW-0274">FAD</keyword>
<keyword evidence="9" id="KW-1185">Reference proteome</keyword>
<sequence>MTGTGQTFDVLIVGSGLMGAAVARCLREGDQDLRIAMVDGGPALGSTPGQHLHDVPDPEIWGRYNEKVATGIQGFYTGVAPSMDVGATMVDVQPGMYHLQSIGQDATAMPAAAVAWNAGGMGIHWTAATPAPWGSEVFPHIPEPEWTADLQRAAELLRVNRTPYPPTAAGRAVLTALGELFDPVSAEGRGIQTMPMAVNPTPSGLKERTGPALIFPPIGGAADAAFTLHLGSLATAVLHRGGRATGVEIRDVRTGATRALHADHVVVCADAIRTPQLLFASGIRPPALGRHLNEHYFLSGQVLADPQRLGFDLAALDPPTDHEWAADCLWVPHSGADQPFQVHIMNSVMIDEDRRPLAYAVGLEFYVATEIRAENALRFSDTETDAAGMPRITVEFDYTDTDRAHLEAARRVQRRAAESLGPFDPDTDSGVLPAGSSLHFTGTVRSGPTNDGTSVCDPDSRVWGFENLYVAGNGVIPTALVCNSTLTGMTTAVRAARAITEELSS</sequence>
<dbReference type="EMBL" id="UGQT01000001">
    <property type="protein sequence ID" value="STZ59943.1"/>
    <property type="molecule type" value="Genomic_DNA"/>
</dbReference>
<dbReference type="InterPro" id="IPR036188">
    <property type="entry name" value="FAD/NAD-bd_sf"/>
</dbReference>
<dbReference type="InterPro" id="IPR000172">
    <property type="entry name" value="GMC_OxRdtase_N"/>
</dbReference>
<dbReference type="Proteomes" id="UP000254978">
    <property type="component" value="Unassembled WGS sequence"/>
</dbReference>
<dbReference type="RefSeq" id="WP_115279276.1">
    <property type="nucleotide sequence ID" value="NZ_AP022600.1"/>
</dbReference>
<name>A0A378TJH4_9MYCO</name>
<protein>
    <submittedName>
        <fullName evidence="8">Choline dehydrogenase-like flavoprotein</fullName>
    </submittedName>
</protein>
<dbReference type="GO" id="GO:0050660">
    <property type="term" value="F:flavin adenine dinucleotide binding"/>
    <property type="evidence" value="ECO:0007669"/>
    <property type="project" value="InterPro"/>
</dbReference>
<dbReference type="InterPro" id="IPR051473">
    <property type="entry name" value="P2Ox-like"/>
</dbReference>
<dbReference type="InterPro" id="IPR007867">
    <property type="entry name" value="GMC_OxRtase_C"/>
</dbReference>
<evidence type="ECO:0000256" key="1">
    <source>
        <dbReference type="ARBA" id="ARBA00001974"/>
    </source>
</evidence>
<keyword evidence="3" id="KW-0285">Flavoprotein</keyword>
<feature type="domain" description="Glucose-methanol-choline oxidoreductase N-terminal" evidence="6">
    <location>
        <begin position="234"/>
        <end position="296"/>
    </location>
</feature>
<evidence type="ECO:0000259" key="6">
    <source>
        <dbReference type="Pfam" id="PF00732"/>
    </source>
</evidence>
<gene>
    <name evidence="8" type="ORF">NCTC10821_03481</name>
</gene>
<accession>A0A378TJH4</accession>
<dbReference type="SUPFAM" id="SSF54373">
    <property type="entry name" value="FAD-linked reductases, C-terminal domain"/>
    <property type="match status" value="1"/>
</dbReference>
<dbReference type="SUPFAM" id="SSF51905">
    <property type="entry name" value="FAD/NAD(P)-binding domain"/>
    <property type="match status" value="1"/>
</dbReference>
<organism evidence="8 9">
    <name type="scientific">Mycolicibacterium tokaiense</name>
    <dbReference type="NCBI Taxonomy" id="39695"/>
    <lineage>
        <taxon>Bacteria</taxon>
        <taxon>Bacillati</taxon>
        <taxon>Actinomycetota</taxon>
        <taxon>Actinomycetes</taxon>
        <taxon>Mycobacteriales</taxon>
        <taxon>Mycobacteriaceae</taxon>
        <taxon>Mycolicibacterium</taxon>
    </lineage>
</organism>
<dbReference type="PANTHER" id="PTHR42784:SF1">
    <property type="entry name" value="PYRANOSE 2-OXIDASE"/>
    <property type="match status" value="1"/>
</dbReference>
<evidence type="ECO:0000313" key="9">
    <source>
        <dbReference type="Proteomes" id="UP000254978"/>
    </source>
</evidence>
<reference evidence="8 9" key="1">
    <citation type="submission" date="2018-06" db="EMBL/GenBank/DDBJ databases">
        <authorList>
            <consortium name="Pathogen Informatics"/>
            <person name="Doyle S."/>
        </authorList>
    </citation>
    <scope>NUCLEOTIDE SEQUENCE [LARGE SCALE GENOMIC DNA]</scope>
    <source>
        <strain evidence="8 9">NCTC10821</strain>
    </source>
</reference>
<dbReference type="Pfam" id="PF00732">
    <property type="entry name" value="GMC_oxred_N"/>
    <property type="match status" value="1"/>
</dbReference>
<dbReference type="Pfam" id="PF05199">
    <property type="entry name" value="GMC_oxred_C"/>
    <property type="match status" value="1"/>
</dbReference>
<feature type="domain" description="Glucose-methanol-choline oxidoreductase C-terminal" evidence="7">
    <location>
        <begin position="374"/>
        <end position="492"/>
    </location>
</feature>
<comment type="cofactor">
    <cofactor evidence="1">
        <name>FAD</name>
        <dbReference type="ChEBI" id="CHEBI:57692"/>
    </cofactor>
</comment>
<evidence type="ECO:0000256" key="5">
    <source>
        <dbReference type="ARBA" id="ARBA00023002"/>
    </source>
</evidence>
<evidence type="ECO:0000256" key="2">
    <source>
        <dbReference type="ARBA" id="ARBA00010790"/>
    </source>
</evidence>
<proteinExistence type="inferred from homology"/>